<feature type="non-terminal residue" evidence="2">
    <location>
        <position position="261"/>
    </location>
</feature>
<evidence type="ECO:0000313" key="2">
    <source>
        <dbReference type="EMBL" id="GAI39026.1"/>
    </source>
</evidence>
<organism evidence="2">
    <name type="scientific">marine sediment metagenome</name>
    <dbReference type="NCBI Taxonomy" id="412755"/>
    <lineage>
        <taxon>unclassified sequences</taxon>
        <taxon>metagenomes</taxon>
        <taxon>ecological metagenomes</taxon>
    </lineage>
</organism>
<feature type="compositionally biased region" description="Polar residues" evidence="1">
    <location>
        <begin position="103"/>
        <end position="112"/>
    </location>
</feature>
<comment type="caution">
    <text evidence="2">The sequence shown here is derived from an EMBL/GenBank/DDBJ whole genome shotgun (WGS) entry which is preliminary data.</text>
</comment>
<sequence length="261" mass="29000">LQETETQAPQPTMPSKPVEPNQPDEPKPEEIIEAELEELHLAKAPKRDKRRLATPKDDKVKPEKIAASDESQQVETDAGDYELDELFSKLLDSLDKAEEMVDEQTQQVSQPNEPAPHFATKGEMETQPTAVATVPEQKAPSKPPAASRQTEETASQPAKQPQEPNLPAVEGLQAKDVAEKTKLQLQPEPTSEQVAIETELPGEVTEPVSKVRSYEPEPITNGDEMLELDLPEKLNIVDLLDLVGKYLHLDYMYDEVDVKGK</sequence>
<evidence type="ECO:0000256" key="1">
    <source>
        <dbReference type="SAM" id="MobiDB-lite"/>
    </source>
</evidence>
<reference evidence="2" key="1">
    <citation type="journal article" date="2014" name="Front. Microbiol.">
        <title>High frequency of phylogenetically diverse reductive dehalogenase-homologous genes in deep subseafloor sedimentary metagenomes.</title>
        <authorList>
            <person name="Kawai M."/>
            <person name="Futagami T."/>
            <person name="Toyoda A."/>
            <person name="Takaki Y."/>
            <person name="Nishi S."/>
            <person name="Hori S."/>
            <person name="Arai W."/>
            <person name="Tsubouchi T."/>
            <person name="Morono Y."/>
            <person name="Uchiyama I."/>
            <person name="Ito T."/>
            <person name="Fujiyama A."/>
            <person name="Inagaki F."/>
            <person name="Takami H."/>
        </authorList>
    </citation>
    <scope>NUCLEOTIDE SEQUENCE</scope>
    <source>
        <strain evidence="2">Expedition CK06-06</strain>
    </source>
</reference>
<feature type="compositionally biased region" description="Polar residues" evidence="1">
    <location>
        <begin position="183"/>
        <end position="193"/>
    </location>
</feature>
<proteinExistence type="predicted"/>
<name>X1P994_9ZZZZ</name>
<feature type="compositionally biased region" description="Polar residues" evidence="1">
    <location>
        <begin position="1"/>
        <end position="10"/>
    </location>
</feature>
<protein>
    <submittedName>
        <fullName evidence="2">Uncharacterized protein</fullName>
    </submittedName>
</protein>
<accession>X1P994</accession>
<feature type="region of interest" description="Disordered" evidence="1">
    <location>
        <begin position="1"/>
        <end position="81"/>
    </location>
</feature>
<feature type="compositionally biased region" description="Polar residues" evidence="1">
    <location>
        <begin position="152"/>
        <end position="163"/>
    </location>
</feature>
<feature type="non-terminal residue" evidence="2">
    <location>
        <position position="1"/>
    </location>
</feature>
<feature type="compositionally biased region" description="Basic residues" evidence="1">
    <location>
        <begin position="43"/>
        <end position="53"/>
    </location>
</feature>
<dbReference type="EMBL" id="BARV01027591">
    <property type="protein sequence ID" value="GAI39026.1"/>
    <property type="molecule type" value="Genomic_DNA"/>
</dbReference>
<feature type="compositionally biased region" description="Basic and acidic residues" evidence="1">
    <location>
        <begin position="54"/>
        <end position="67"/>
    </location>
</feature>
<feature type="region of interest" description="Disordered" evidence="1">
    <location>
        <begin position="95"/>
        <end position="223"/>
    </location>
</feature>
<dbReference type="AlphaFoldDB" id="X1P994"/>
<gene>
    <name evidence="2" type="ORF">S06H3_44372</name>
</gene>